<keyword evidence="6" id="KW-1015">Disulfide bond</keyword>
<evidence type="ECO:0000256" key="2">
    <source>
        <dbReference type="ARBA" id="ARBA00022475"/>
    </source>
</evidence>
<keyword evidence="5" id="KW-0472">Membrane</keyword>
<evidence type="ECO:0000313" key="9">
    <source>
        <dbReference type="EMBL" id="URE11562.1"/>
    </source>
</evidence>
<dbReference type="Gene3D" id="1.20.58.1040">
    <property type="match status" value="1"/>
</dbReference>
<dbReference type="OrthoDB" id="417697at2759"/>
<dbReference type="InterPro" id="IPR044788">
    <property type="entry name" value="X8_dom_prot"/>
</dbReference>
<evidence type="ECO:0000313" key="10">
    <source>
        <dbReference type="Proteomes" id="UP001055439"/>
    </source>
</evidence>
<dbReference type="AlphaFoldDB" id="A0A9E7GG25"/>
<keyword evidence="7" id="KW-0325">Glycoprotein</keyword>
<evidence type="ECO:0000256" key="4">
    <source>
        <dbReference type="ARBA" id="ARBA00022729"/>
    </source>
</evidence>
<evidence type="ECO:0000256" key="5">
    <source>
        <dbReference type="ARBA" id="ARBA00023136"/>
    </source>
</evidence>
<feature type="domain" description="X8" evidence="8">
    <location>
        <begin position="46"/>
        <end position="131"/>
    </location>
</feature>
<dbReference type="GO" id="GO:0098552">
    <property type="term" value="C:side of membrane"/>
    <property type="evidence" value="ECO:0007669"/>
    <property type="project" value="UniProtKB-KW"/>
</dbReference>
<gene>
    <name evidence="9" type="ORF">MUK42_21757</name>
</gene>
<keyword evidence="2" id="KW-1003">Cell membrane</keyword>
<evidence type="ECO:0000256" key="7">
    <source>
        <dbReference type="ARBA" id="ARBA00023180"/>
    </source>
</evidence>
<protein>
    <submittedName>
        <fullName evidence="9">X8 domain</fullName>
    </submittedName>
</protein>
<reference evidence="9" key="1">
    <citation type="submission" date="2022-05" db="EMBL/GenBank/DDBJ databases">
        <title>The Musa troglodytarum L. genome provides insights into the mechanism of non-climacteric behaviour and enrichment of carotenoids.</title>
        <authorList>
            <person name="Wang J."/>
        </authorList>
    </citation>
    <scope>NUCLEOTIDE SEQUENCE</scope>
    <source>
        <tissue evidence="9">Leaf</tissue>
    </source>
</reference>
<keyword evidence="4" id="KW-0732">Signal</keyword>
<accession>A0A9E7GG25</accession>
<dbReference type="SMART" id="SM00768">
    <property type="entry name" value="X8"/>
    <property type="match status" value="1"/>
</dbReference>
<evidence type="ECO:0000256" key="6">
    <source>
        <dbReference type="ARBA" id="ARBA00023157"/>
    </source>
</evidence>
<organism evidence="9 10">
    <name type="scientific">Musa troglodytarum</name>
    <name type="common">fe'i banana</name>
    <dbReference type="NCBI Taxonomy" id="320322"/>
    <lineage>
        <taxon>Eukaryota</taxon>
        <taxon>Viridiplantae</taxon>
        <taxon>Streptophyta</taxon>
        <taxon>Embryophyta</taxon>
        <taxon>Tracheophyta</taxon>
        <taxon>Spermatophyta</taxon>
        <taxon>Magnoliopsida</taxon>
        <taxon>Liliopsida</taxon>
        <taxon>Zingiberales</taxon>
        <taxon>Musaceae</taxon>
        <taxon>Musa</taxon>
    </lineage>
</organism>
<name>A0A9E7GG25_9LILI</name>
<keyword evidence="3" id="KW-0336">GPI-anchor</keyword>
<sequence length="212" mass="21117">MPVTLDVHLLALGVKGRAVRIRMAGVVVLVAATVVGMIGGARGAPTWCIARNGAGATTLQAALDYACGSGLADCAPVQPSGFCYLPNTLPSHASYAFNSYYQRSNAAPGACDFGGTATVTVTDPSYGSCTYPSSASTAGGSTSTPNTNTLPNSPVTTFTPPMTPTFSGTGGGVGGLSPPGFGSTEPNIDTSTASLCPVLSVAACLCFIPLLL</sequence>
<dbReference type="PANTHER" id="PTHR31044:SF47">
    <property type="entry name" value="CARBOHYDRATE-BINDING X8 DOMAIN SUPERFAMILY PROTEIN"/>
    <property type="match status" value="1"/>
</dbReference>
<dbReference type="PANTHER" id="PTHR31044">
    <property type="entry name" value="BETA-1,3 GLUCANASE"/>
    <property type="match status" value="1"/>
</dbReference>
<dbReference type="FunFam" id="1.20.58.1040:FF:000001">
    <property type="entry name" value="Glucan endo-1,3-beta-glucosidase 4"/>
    <property type="match status" value="1"/>
</dbReference>
<dbReference type="GO" id="GO:0005886">
    <property type="term" value="C:plasma membrane"/>
    <property type="evidence" value="ECO:0007669"/>
    <property type="project" value="UniProtKB-SubCell"/>
</dbReference>
<dbReference type="GO" id="GO:0009506">
    <property type="term" value="C:plasmodesma"/>
    <property type="evidence" value="ECO:0007669"/>
    <property type="project" value="UniProtKB-ARBA"/>
</dbReference>
<dbReference type="InterPro" id="IPR012946">
    <property type="entry name" value="X8"/>
</dbReference>
<proteinExistence type="predicted"/>
<keyword evidence="3" id="KW-0449">Lipoprotein</keyword>
<evidence type="ECO:0000259" key="8">
    <source>
        <dbReference type="SMART" id="SM00768"/>
    </source>
</evidence>
<evidence type="ECO:0000256" key="1">
    <source>
        <dbReference type="ARBA" id="ARBA00004609"/>
    </source>
</evidence>
<comment type="subcellular location">
    <subcellularLocation>
        <location evidence="1">Cell membrane</location>
        <topology evidence="1">Lipid-anchor</topology>
        <topology evidence="1">GPI-anchor</topology>
    </subcellularLocation>
</comment>
<keyword evidence="10" id="KW-1185">Reference proteome</keyword>
<dbReference type="Pfam" id="PF07983">
    <property type="entry name" value="X8"/>
    <property type="match status" value="1"/>
</dbReference>
<dbReference type="Proteomes" id="UP001055439">
    <property type="component" value="Chromosome 6"/>
</dbReference>
<evidence type="ECO:0000256" key="3">
    <source>
        <dbReference type="ARBA" id="ARBA00022622"/>
    </source>
</evidence>
<dbReference type="EMBL" id="CP097508">
    <property type="protein sequence ID" value="URE11562.1"/>
    <property type="molecule type" value="Genomic_DNA"/>
</dbReference>